<dbReference type="SUPFAM" id="SSF52058">
    <property type="entry name" value="L domain-like"/>
    <property type="match status" value="1"/>
</dbReference>
<feature type="domain" description="TIR" evidence="4">
    <location>
        <begin position="15"/>
        <end position="182"/>
    </location>
</feature>
<evidence type="ECO:0000259" key="4">
    <source>
        <dbReference type="PROSITE" id="PS50104"/>
    </source>
</evidence>
<proteinExistence type="predicted"/>
<dbReference type="InterPro" id="IPR002182">
    <property type="entry name" value="NB-ARC"/>
</dbReference>
<dbReference type="Gene3D" id="1.10.8.430">
    <property type="entry name" value="Helical domain of apoptotic protease-activating factors"/>
    <property type="match status" value="1"/>
</dbReference>
<sequence length="1369" mass="156466">MAFSDAYFPTAPPLSKYDVFISFTGKDTRNGFTSHLYSALCRNQIETFIDNRIEKGGEIWEELVEAIRDSMVYLVIFSEHYAHSKWCLWELVEIMECKNKKEDCHVIPVFYMIEPSHVRKQTGSYYGVFEDYERNLDPGLVRQWRKVLFDAANIAGFEYHGHHSRTESNLIEGIIQMILRKLNRKYRSEVRSPFIYDQNYACIESVLTHSKEVRTIGIWGMGGIGKTTIATAIFQEFSPLYEGSCFLANVREESERHGLSYIFTRLLCELLQEEVYISTPKIVSSAIVRRLRRKKVFIVLDDVNTSELLENLLGVGHDYLGAGSKVIVTTRDKHVLLSRSIDHIHEVMQMNDENSLKLFSLNAFNRIHPPDENGYLELSKRTLAYAKGIPLALKVLGSFLHSKSEKEWDNALEKLKEIPNADIQKVLRLSFNDLDHSEKDIFLDIACFFKGQEKEKVTTILNKCGFYADIGIRNLLDKALISIAMNQSIQMHDLIQEMGHKIVWEESVENPGGRSRVWNADEVCDILKNDKGTDAIESIFLDLTQIKDLEISTHAFRKMLNLRLLAFASGNISFGGKRITNTSSIPTNMVLPDNLRYIQWDGCPLKSLSSSCWPTKLVELSMTYSDVEKLWDGAQIPPFRNMHVLVKVDISDRVSKLESTKSSDSLRHIHPSIFCLQKLDGLYVYHCKGLKSICSNKCSPSLRSLVAYGCPNLQEFSVPMSRDRSGINLHLRLTAVERLPPSVFHLRNLQHFSFAISDGLMDLPSNFAYQIMLSDPTKHEYNTAITLHKVLPSPIFQSVRRLIFDNCCSLTEIPENISLLSSLVHLNLYHCTNVINLPESIKYLPRLQVLSVYQCEMLQLIPILPPSLKRLRVWDCQALKTVLISESQRKDEGTFIFLNCINLDEDSYSAILRDAIVRPEVGTQSPLASKLEKQEDACIILDRDCYVNVGETCCFLPVRHNKLLDELFHEHSTEASISVELTSSSKLSGFLLYLVLSQAQLCDIEGQILYNVDDFLSFGCECYLETSCGEKLHTRSSSVIQWHWDQLYHRVNIKSDHVLLWYDEKCCEKIIETINGKRSSYSAKLAFKFFAGIANKMETVIKGCGIRWIYQNVEEESRERKSKRNREVYESVDIAFQIGQGSESHQQEPIPPTKKFKQSFLLTSASSIVEAEAAEDLRKKSGLPESIKFLPQLKVLKVCHCEMLQFIPVFPPSVECLSTQVPSSSNLCGFMFYLVLSEAQSCIIDELVINFVCECYLETSWGESIHVASSVVVEWGCDMTIGYQLNVMQDHVLLWYDEECSKQIMETVKGREANTEKKSHFNAKMTVKFVARLPNKEEAMVKECGIRWIYSNLEEGSSREQRSKRIIGS</sequence>
<dbReference type="Pfam" id="PF01582">
    <property type="entry name" value="TIR"/>
    <property type="match status" value="1"/>
</dbReference>
<dbReference type="PROSITE" id="PS50104">
    <property type="entry name" value="TIR"/>
    <property type="match status" value="1"/>
</dbReference>
<dbReference type="Gene3D" id="3.80.10.10">
    <property type="entry name" value="Ribonuclease Inhibitor"/>
    <property type="match status" value="2"/>
</dbReference>
<dbReference type="PANTHER" id="PTHR11017">
    <property type="entry name" value="LEUCINE-RICH REPEAT-CONTAINING PROTEIN"/>
    <property type="match status" value="1"/>
</dbReference>
<dbReference type="PANTHER" id="PTHR11017:SF512">
    <property type="entry name" value="ADP-RIBOSYL CYCLASE_CYCLIC ADP-RIBOSE HYDROLASE"/>
    <property type="match status" value="1"/>
</dbReference>
<dbReference type="GO" id="GO:0006952">
    <property type="term" value="P:defense response"/>
    <property type="evidence" value="ECO:0007669"/>
    <property type="project" value="InterPro"/>
</dbReference>
<dbReference type="Gene3D" id="3.40.50.300">
    <property type="entry name" value="P-loop containing nucleotide triphosphate hydrolases"/>
    <property type="match status" value="1"/>
</dbReference>
<dbReference type="InterPro" id="IPR035897">
    <property type="entry name" value="Toll_tir_struct_dom_sf"/>
</dbReference>
<keyword evidence="2" id="KW-0677">Repeat</keyword>
<gene>
    <name evidence="6" type="primary">LOC107464293</name>
</gene>
<evidence type="ECO:0000313" key="6">
    <source>
        <dbReference type="RefSeq" id="XP_020987431.2"/>
    </source>
</evidence>
<dbReference type="AlphaFoldDB" id="A0A6P5MVP7"/>
<dbReference type="InterPro" id="IPR042197">
    <property type="entry name" value="Apaf_helical"/>
</dbReference>
<dbReference type="Pfam" id="PF07725">
    <property type="entry name" value="LRR_3"/>
    <property type="match status" value="1"/>
</dbReference>
<reference evidence="5" key="1">
    <citation type="journal article" date="2016" name="Nat. Genet.">
        <title>The genome sequences of Arachis duranensis and Arachis ipaensis, the diploid ancestors of cultivated peanut.</title>
        <authorList>
            <person name="Bertioli D.J."/>
            <person name="Cannon S.B."/>
            <person name="Froenicke L."/>
            <person name="Huang G."/>
            <person name="Farmer A.D."/>
            <person name="Cannon E.K."/>
            <person name="Liu X."/>
            <person name="Gao D."/>
            <person name="Clevenger J."/>
            <person name="Dash S."/>
            <person name="Ren L."/>
            <person name="Moretzsohn M.C."/>
            <person name="Shirasawa K."/>
            <person name="Huang W."/>
            <person name="Vidigal B."/>
            <person name="Abernathy B."/>
            <person name="Chu Y."/>
            <person name="Niederhuth C.E."/>
            <person name="Umale P."/>
            <person name="Araujo A.C."/>
            <person name="Kozik A."/>
            <person name="Kim K.D."/>
            <person name="Burow M.D."/>
            <person name="Varshney R.K."/>
            <person name="Wang X."/>
            <person name="Zhang X."/>
            <person name="Barkley N."/>
            <person name="Guimaraes P.M."/>
            <person name="Isobe S."/>
            <person name="Guo B."/>
            <person name="Liao B."/>
            <person name="Stalker H.T."/>
            <person name="Schmitz R.J."/>
            <person name="Scheffler B.E."/>
            <person name="Leal-Bertioli S.C."/>
            <person name="Xun X."/>
            <person name="Jackson S.A."/>
            <person name="Michelmore R."/>
            <person name="Ozias-Akins P."/>
        </authorList>
    </citation>
    <scope>NUCLEOTIDE SEQUENCE [LARGE SCALE GENOMIC DNA]</scope>
    <source>
        <strain evidence="5">cv. V14167</strain>
    </source>
</reference>
<dbReference type="Pfam" id="PF23282">
    <property type="entry name" value="WHD_ROQ1"/>
    <property type="match status" value="1"/>
</dbReference>
<protein>
    <submittedName>
        <fullName evidence="6">TMV resistance protein N-like</fullName>
    </submittedName>
</protein>
<keyword evidence="1" id="KW-0433">Leucine-rich repeat</keyword>
<dbReference type="GO" id="GO:0043531">
    <property type="term" value="F:ADP binding"/>
    <property type="evidence" value="ECO:0007669"/>
    <property type="project" value="InterPro"/>
</dbReference>
<dbReference type="Gene3D" id="3.40.50.10140">
    <property type="entry name" value="Toll/interleukin-1 receptor homology (TIR) domain"/>
    <property type="match status" value="1"/>
</dbReference>
<dbReference type="InterPro" id="IPR000157">
    <property type="entry name" value="TIR_dom"/>
</dbReference>
<dbReference type="InterPro" id="IPR044974">
    <property type="entry name" value="Disease_R_plants"/>
</dbReference>
<dbReference type="SMART" id="SM00255">
    <property type="entry name" value="TIR"/>
    <property type="match status" value="1"/>
</dbReference>
<name>A0A6P5MVP7_ARADU</name>
<dbReference type="SUPFAM" id="SSF52540">
    <property type="entry name" value="P-loop containing nucleoside triphosphate hydrolases"/>
    <property type="match status" value="1"/>
</dbReference>
<evidence type="ECO:0000313" key="5">
    <source>
        <dbReference type="Proteomes" id="UP000515211"/>
    </source>
</evidence>
<dbReference type="GO" id="GO:0007165">
    <property type="term" value="P:signal transduction"/>
    <property type="evidence" value="ECO:0007669"/>
    <property type="project" value="InterPro"/>
</dbReference>
<dbReference type="InterPro" id="IPR032675">
    <property type="entry name" value="LRR_dom_sf"/>
</dbReference>
<evidence type="ECO:0000256" key="3">
    <source>
        <dbReference type="ARBA" id="ARBA00023027"/>
    </source>
</evidence>
<dbReference type="RefSeq" id="XP_020987431.2">
    <property type="nucleotide sequence ID" value="XM_021131772.2"/>
</dbReference>
<evidence type="ECO:0000256" key="1">
    <source>
        <dbReference type="ARBA" id="ARBA00022614"/>
    </source>
</evidence>
<accession>A0A6P5MVP7</accession>
<dbReference type="PRINTS" id="PR00364">
    <property type="entry name" value="DISEASERSIST"/>
</dbReference>
<dbReference type="SUPFAM" id="SSF52200">
    <property type="entry name" value="Toll/Interleukin receptor TIR domain"/>
    <property type="match status" value="1"/>
</dbReference>
<dbReference type="Proteomes" id="UP000515211">
    <property type="component" value="Chromosome 9"/>
</dbReference>
<dbReference type="InterPro" id="IPR058192">
    <property type="entry name" value="WHD_ROQ1-like"/>
</dbReference>
<dbReference type="FunFam" id="3.40.50.10140:FF:000007">
    <property type="entry name" value="Disease resistance protein (TIR-NBS-LRR class)"/>
    <property type="match status" value="1"/>
</dbReference>
<evidence type="ECO:0000256" key="2">
    <source>
        <dbReference type="ARBA" id="ARBA00022737"/>
    </source>
</evidence>
<dbReference type="GeneID" id="107464293"/>
<dbReference type="Pfam" id="PF00931">
    <property type="entry name" value="NB-ARC"/>
    <property type="match status" value="1"/>
</dbReference>
<keyword evidence="5" id="KW-1185">Reference proteome</keyword>
<dbReference type="InterPro" id="IPR027417">
    <property type="entry name" value="P-loop_NTPase"/>
</dbReference>
<dbReference type="KEGG" id="adu:107464293"/>
<reference evidence="6" key="2">
    <citation type="submission" date="2025-08" db="UniProtKB">
        <authorList>
            <consortium name="RefSeq"/>
        </authorList>
    </citation>
    <scope>IDENTIFICATION</scope>
    <source>
        <tissue evidence="6">Whole plant</tissue>
    </source>
</reference>
<dbReference type="InterPro" id="IPR011713">
    <property type="entry name" value="Leu-rich_rpt_3"/>
</dbReference>
<organism evidence="5 6">
    <name type="scientific">Arachis duranensis</name>
    <name type="common">Wild peanut</name>
    <dbReference type="NCBI Taxonomy" id="130453"/>
    <lineage>
        <taxon>Eukaryota</taxon>
        <taxon>Viridiplantae</taxon>
        <taxon>Streptophyta</taxon>
        <taxon>Embryophyta</taxon>
        <taxon>Tracheophyta</taxon>
        <taxon>Spermatophyta</taxon>
        <taxon>Magnoliopsida</taxon>
        <taxon>eudicotyledons</taxon>
        <taxon>Gunneridae</taxon>
        <taxon>Pentapetalae</taxon>
        <taxon>rosids</taxon>
        <taxon>fabids</taxon>
        <taxon>Fabales</taxon>
        <taxon>Fabaceae</taxon>
        <taxon>Papilionoideae</taxon>
        <taxon>50 kb inversion clade</taxon>
        <taxon>dalbergioids sensu lato</taxon>
        <taxon>Dalbergieae</taxon>
        <taxon>Pterocarpus clade</taxon>
        <taxon>Arachis</taxon>
    </lineage>
</organism>
<keyword evidence="3" id="KW-0520">NAD</keyword>